<dbReference type="RefSeq" id="WP_208880536.1">
    <property type="nucleotide sequence ID" value="NZ_CP031320.1"/>
</dbReference>
<sequence length="278" mass="27070">MEILLFRAALAPSVVLLASVVARRLGPRRGGRLLGAPTTSGPFLLLVCAEYGPGAAVRAAQGSVAGQLVVAAFCLVYGRLAARARPARALAYALLVSGAAAGLGVGLSVGLGAAGGLGGAAGSAGVPGVTALLALTVVVTALLTWPAAPPDAGPPRRPRAWDAWETPLRMALSGATVVGAVAAAGVLGSYAGGVLCSLPVLLAVMAPAVHRTGGPGAAADLLRGALSSTAGTVGFLLVLAVALPRLGVGGAFLSAVAGLLVADQALRAVLARARPRMP</sequence>
<dbReference type="Proteomes" id="UP000254425">
    <property type="component" value="Chromosome"/>
</dbReference>
<gene>
    <name evidence="2" type="ORF">DVA86_21320</name>
</gene>
<evidence type="ECO:0000313" key="2">
    <source>
        <dbReference type="EMBL" id="AXK34813.1"/>
    </source>
</evidence>
<feature type="transmembrane region" description="Helical" evidence="1">
    <location>
        <begin position="126"/>
        <end position="145"/>
    </location>
</feature>
<feature type="transmembrane region" description="Helical" evidence="1">
    <location>
        <begin position="90"/>
        <end position="114"/>
    </location>
</feature>
<proteinExistence type="predicted"/>
<feature type="transmembrane region" description="Helical" evidence="1">
    <location>
        <begin position="249"/>
        <end position="270"/>
    </location>
</feature>
<keyword evidence="1" id="KW-0812">Transmembrane</keyword>
<feature type="transmembrane region" description="Helical" evidence="1">
    <location>
        <begin position="221"/>
        <end position="243"/>
    </location>
</feature>
<protein>
    <submittedName>
        <fullName evidence="2">Uncharacterized protein</fullName>
    </submittedName>
</protein>
<feature type="transmembrane region" description="Helical" evidence="1">
    <location>
        <begin position="59"/>
        <end position="78"/>
    </location>
</feature>
<dbReference type="EMBL" id="CP031320">
    <property type="protein sequence ID" value="AXK34813.1"/>
    <property type="molecule type" value="Genomic_DNA"/>
</dbReference>
<accession>A0A345XT47</accession>
<feature type="transmembrane region" description="Helical" evidence="1">
    <location>
        <begin position="190"/>
        <end position="209"/>
    </location>
</feature>
<keyword evidence="1" id="KW-1133">Transmembrane helix</keyword>
<name>A0A345XT47_9ACTN</name>
<keyword evidence="3" id="KW-1185">Reference proteome</keyword>
<reference evidence="2 3" key="1">
    <citation type="submission" date="2018-07" db="EMBL/GenBank/DDBJ databases">
        <title>Draft genome of the type strain Streptomyces armeniacus ATCC 15676.</title>
        <authorList>
            <person name="Labana P."/>
            <person name="Gosse J.T."/>
            <person name="Boddy C.N."/>
        </authorList>
    </citation>
    <scope>NUCLEOTIDE SEQUENCE [LARGE SCALE GENOMIC DNA]</scope>
    <source>
        <strain evidence="2 3">ATCC 15676</strain>
    </source>
</reference>
<dbReference type="AlphaFoldDB" id="A0A345XT47"/>
<dbReference type="KEGG" id="sarm:DVA86_21320"/>
<evidence type="ECO:0000256" key="1">
    <source>
        <dbReference type="SAM" id="Phobius"/>
    </source>
</evidence>
<evidence type="ECO:0000313" key="3">
    <source>
        <dbReference type="Proteomes" id="UP000254425"/>
    </source>
</evidence>
<feature type="transmembrane region" description="Helical" evidence="1">
    <location>
        <begin position="166"/>
        <end position="184"/>
    </location>
</feature>
<keyword evidence="1" id="KW-0472">Membrane</keyword>
<organism evidence="2 3">
    <name type="scientific">Streptomyces armeniacus</name>
    <dbReference type="NCBI Taxonomy" id="83291"/>
    <lineage>
        <taxon>Bacteria</taxon>
        <taxon>Bacillati</taxon>
        <taxon>Actinomycetota</taxon>
        <taxon>Actinomycetes</taxon>
        <taxon>Kitasatosporales</taxon>
        <taxon>Streptomycetaceae</taxon>
        <taxon>Streptomyces</taxon>
    </lineage>
</organism>